<accession>A0A1Y4LYD5</accession>
<feature type="compositionally biased region" description="Basic and acidic residues" evidence="2">
    <location>
        <begin position="123"/>
        <end position="142"/>
    </location>
</feature>
<feature type="region of interest" description="Disordered" evidence="2">
    <location>
        <begin position="37"/>
        <end position="63"/>
    </location>
</feature>
<dbReference type="EMBL" id="NFKM01000002">
    <property type="protein sequence ID" value="OUP61603.1"/>
    <property type="molecule type" value="Genomic_DNA"/>
</dbReference>
<evidence type="ECO:0000256" key="1">
    <source>
        <dbReference type="SAM" id="Coils"/>
    </source>
</evidence>
<protein>
    <submittedName>
        <fullName evidence="4">Uncharacterized protein</fullName>
    </submittedName>
</protein>
<feature type="transmembrane region" description="Helical" evidence="3">
    <location>
        <begin position="161"/>
        <end position="180"/>
    </location>
</feature>
<comment type="caution">
    <text evidence="4">The sequence shown here is derived from an EMBL/GenBank/DDBJ whole genome shotgun (WGS) entry which is preliminary data.</text>
</comment>
<sequence>MSENKGKTDQNSVSKEEIDDFAQALLDRKTEMALFKDMPKEEKTQDVSQRKQAERQLSSALDMLRKERGQLPIEEEERRYTFQQSLDDSNFEEEEDFTTYSLGKDDLMNASLKNVHDALDGDVEVENKPIQEESTKEEAVKEPKKKKEKLKKVDPNRKKKIIAIIACVVVVLGLMGAYAYKIYIYDPQNVATEAQLASYDKLVAYADEWDMMSDAEKSEILDLKEDYDSLLDKQKTEINSYFKEQTGQTFNALYKELKALNDEQEDEQNPDYQEIVAYLTNWSSKTDDEKMNVVNLKTKYDGLTSSLQKKIDDLSREQTQKSFGALYTEYQQLQQQQQQEAEAAQQAANNEQIAYYQSLIDQYNASLQEYTAYASTLQQDLEYAQSTGQDTTEIQSQIDTNNQLISQAQSTIAYYQQLINGLQ</sequence>
<name>A0A1Y4LYD5_9FIRM</name>
<evidence type="ECO:0000256" key="2">
    <source>
        <dbReference type="SAM" id="MobiDB-lite"/>
    </source>
</evidence>
<reference evidence="5" key="1">
    <citation type="submission" date="2017-04" db="EMBL/GenBank/DDBJ databases">
        <title>Function of individual gut microbiota members based on whole genome sequencing of pure cultures obtained from chicken caecum.</title>
        <authorList>
            <person name="Medvecky M."/>
            <person name="Cejkova D."/>
            <person name="Polansky O."/>
            <person name="Karasova D."/>
            <person name="Kubasova T."/>
            <person name="Cizek A."/>
            <person name="Rychlik I."/>
        </authorList>
    </citation>
    <scope>NUCLEOTIDE SEQUENCE [LARGE SCALE GENOMIC DNA]</scope>
    <source>
        <strain evidence="5">An178</strain>
    </source>
</reference>
<organism evidence="4 5">
    <name type="scientific">Faecalitalea cylindroides</name>
    <dbReference type="NCBI Taxonomy" id="39483"/>
    <lineage>
        <taxon>Bacteria</taxon>
        <taxon>Bacillati</taxon>
        <taxon>Bacillota</taxon>
        <taxon>Erysipelotrichia</taxon>
        <taxon>Erysipelotrichales</taxon>
        <taxon>Erysipelotrichaceae</taxon>
        <taxon>Faecalitalea</taxon>
    </lineage>
</organism>
<keyword evidence="5" id="KW-1185">Reference proteome</keyword>
<keyword evidence="1" id="KW-0175">Coiled coil</keyword>
<keyword evidence="3" id="KW-0472">Membrane</keyword>
<feature type="region of interest" description="Disordered" evidence="2">
    <location>
        <begin position="123"/>
        <end position="150"/>
    </location>
</feature>
<keyword evidence="3" id="KW-0812">Transmembrane</keyword>
<feature type="coiled-coil region" evidence="1">
    <location>
        <begin position="327"/>
        <end position="354"/>
    </location>
</feature>
<evidence type="ECO:0000313" key="4">
    <source>
        <dbReference type="EMBL" id="OUP61603.1"/>
    </source>
</evidence>
<keyword evidence="3" id="KW-1133">Transmembrane helix</keyword>
<dbReference type="RefSeq" id="WP_087158074.1">
    <property type="nucleotide sequence ID" value="NZ_NFKM01000002.1"/>
</dbReference>
<dbReference type="AlphaFoldDB" id="A0A1Y4LYD5"/>
<feature type="compositionally biased region" description="Basic and acidic residues" evidence="2">
    <location>
        <begin position="37"/>
        <end position="54"/>
    </location>
</feature>
<evidence type="ECO:0000256" key="3">
    <source>
        <dbReference type="SAM" id="Phobius"/>
    </source>
</evidence>
<gene>
    <name evidence="4" type="ORF">B5F14_01230</name>
</gene>
<dbReference type="Proteomes" id="UP000195447">
    <property type="component" value="Unassembled WGS sequence"/>
</dbReference>
<evidence type="ECO:0000313" key="5">
    <source>
        <dbReference type="Proteomes" id="UP000195447"/>
    </source>
</evidence>
<proteinExistence type="predicted"/>